<proteinExistence type="predicted"/>
<dbReference type="Proteomes" id="UP001603857">
    <property type="component" value="Unassembled WGS sequence"/>
</dbReference>
<keyword evidence="2" id="KW-0238">DNA-binding</keyword>
<evidence type="ECO:0000256" key="2">
    <source>
        <dbReference type="ARBA" id="ARBA00023125"/>
    </source>
</evidence>
<keyword evidence="1" id="KW-0805">Transcription regulation</keyword>
<dbReference type="PANTHER" id="PTHR31719:SF252">
    <property type="entry name" value="NAC DOMAIN-CONTAINING PROTEIN"/>
    <property type="match status" value="1"/>
</dbReference>
<comment type="caution">
    <text evidence="7">The sequence shown here is derived from an EMBL/GenBank/DDBJ whole genome shotgun (WGS) entry which is preliminary data.</text>
</comment>
<dbReference type="EMBL" id="JBGMDY010000010">
    <property type="protein sequence ID" value="KAL2320353.1"/>
    <property type="molecule type" value="Genomic_DNA"/>
</dbReference>
<dbReference type="PANTHER" id="PTHR31719">
    <property type="entry name" value="NAC TRANSCRIPTION FACTOR 56"/>
    <property type="match status" value="1"/>
</dbReference>
<feature type="region of interest" description="Disordered" evidence="5">
    <location>
        <begin position="167"/>
        <end position="213"/>
    </location>
</feature>
<dbReference type="SUPFAM" id="SSF101941">
    <property type="entry name" value="NAC domain"/>
    <property type="match status" value="1"/>
</dbReference>
<evidence type="ECO:0000313" key="7">
    <source>
        <dbReference type="EMBL" id="KAL2320353.1"/>
    </source>
</evidence>
<keyword evidence="4" id="KW-0539">Nucleus</keyword>
<gene>
    <name evidence="7" type="ORF">Fmac_029322</name>
</gene>
<organism evidence="7 8">
    <name type="scientific">Flemingia macrophylla</name>
    <dbReference type="NCBI Taxonomy" id="520843"/>
    <lineage>
        <taxon>Eukaryota</taxon>
        <taxon>Viridiplantae</taxon>
        <taxon>Streptophyta</taxon>
        <taxon>Embryophyta</taxon>
        <taxon>Tracheophyta</taxon>
        <taxon>Spermatophyta</taxon>
        <taxon>Magnoliopsida</taxon>
        <taxon>eudicotyledons</taxon>
        <taxon>Gunneridae</taxon>
        <taxon>Pentapetalae</taxon>
        <taxon>rosids</taxon>
        <taxon>fabids</taxon>
        <taxon>Fabales</taxon>
        <taxon>Fabaceae</taxon>
        <taxon>Papilionoideae</taxon>
        <taxon>50 kb inversion clade</taxon>
        <taxon>NPAAA clade</taxon>
        <taxon>indigoferoid/millettioid clade</taxon>
        <taxon>Phaseoleae</taxon>
        <taxon>Flemingia</taxon>
    </lineage>
</organism>
<evidence type="ECO:0000256" key="5">
    <source>
        <dbReference type="SAM" id="MobiDB-lite"/>
    </source>
</evidence>
<evidence type="ECO:0000313" key="8">
    <source>
        <dbReference type="Proteomes" id="UP001603857"/>
    </source>
</evidence>
<protein>
    <recommendedName>
        <fullName evidence="6">NAC domain-containing protein</fullName>
    </recommendedName>
</protein>
<keyword evidence="3" id="KW-0804">Transcription</keyword>
<evidence type="ECO:0000256" key="4">
    <source>
        <dbReference type="ARBA" id="ARBA00023242"/>
    </source>
</evidence>
<dbReference type="Gene3D" id="2.170.150.80">
    <property type="entry name" value="NAC domain"/>
    <property type="match status" value="1"/>
</dbReference>
<dbReference type="GO" id="GO:0003677">
    <property type="term" value="F:DNA binding"/>
    <property type="evidence" value="ECO:0007669"/>
    <property type="project" value="UniProtKB-KW"/>
</dbReference>
<name>A0ABD1L9Z8_9FABA</name>
<dbReference type="AlphaFoldDB" id="A0ABD1L9Z8"/>
<sequence length="213" mass="24731">MEMEHQNETEARTYRFPIGYRFDPTDEILTGYYLRKKILSQPLPQNLIPECNVFQAEPWRLQGGGRYLNWQKFFFYDPKDRVFENSDKIGAGNGEWRKVERGQQIELSCKEVIAKRNSYAYWESNGGNFTRTNWVMNEFHLILKSNPAMRSGMGVYRIFEMEGRRRRKKARISREEASTSDNDIGEVINATPTVIDLSENSDSVASTPPPSSP</sequence>
<feature type="domain" description="NAC" evidence="6">
    <location>
        <begin position="16"/>
        <end position="161"/>
    </location>
</feature>
<evidence type="ECO:0000259" key="6">
    <source>
        <dbReference type="PROSITE" id="PS51005"/>
    </source>
</evidence>
<keyword evidence="8" id="KW-1185">Reference proteome</keyword>
<accession>A0ABD1L9Z8</accession>
<dbReference type="InterPro" id="IPR003441">
    <property type="entry name" value="NAC-dom"/>
</dbReference>
<evidence type="ECO:0000256" key="1">
    <source>
        <dbReference type="ARBA" id="ARBA00023015"/>
    </source>
</evidence>
<dbReference type="Pfam" id="PF02365">
    <property type="entry name" value="NAM"/>
    <property type="match status" value="1"/>
</dbReference>
<dbReference type="InterPro" id="IPR036093">
    <property type="entry name" value="NAC_dom_sf"/>
</dbReference>
<reference evidence="7 8" key="1">
    <citation type="submission" date="2024-08" db="EMBL/GenBank/DDBJ databases">
        <title>Insights into the chromosomal genome structure of Flemingia macrophylla.</title>
        <authorList>
            <person name="Ding Y."/>
            <person name="Zhao Y."/>
            <person name="Bi W."/>
            <person name="Wu M."/>
            <person name="Zhao G."/>
            <person name="Gong Y."/>
            <person name="Li W."/>
            <person name="Zhang P."/>
        </authorList>
    </citation>
    <scope>NUCLEOTIDE SEQUENCE [LARGE SCALE GENOMIC DNA]</scope>
    <source>
        <strain evidence="7">DYQJB</strain>
        <tissue evidence="7">Leaf</tissue>
    </source>
</reference>
<dbReference type="PROSITE" id="PS51005">
    <property type="entry name" value="NAC"/>
    <property type="match status" value="1"/>
</dbReference>
<evidence type="ECO:0000256" key="3">
    <source>
        <dbReference type="ARBA" id="ARBA00023163"/>
    </source>
</evidence>